<evidence type="ECO:0000313" key="4">
    <source>
        <dbReference type="EMBL" id="SNR94578.1"/>
    </source>
</evidence>
<dbReference type="InterPro" id="IPR051785">
    <property type="entry name" value="MMCE/EMCE_epimerase"/>
</dbReference>
<dbReference type="PANTHER" id="PTHR43048">
    <property type="entry name" value="METHYLMALONYL-COA EPIMERASE"/>
    <property type="match status" value="1"/>
</dbReference>
<feature type="signal peptide" evidence="2">
    <location>
        <begin position="1"/>
        <end position="22"/>
    </location>
</feature>
<gene>
    <name evidence="4" type="ORF">SAMN06265376_104412</name>
</gene>
<keyword evidence="2" id="KW-0732">Signal</keyword>
<dbReference type="EMBL" id="FZNY01000004">
    <property type="protein sequence ID" value="SNR94578.1"/>
    <property type="molecule type" value="Genomic_DNA"/>
</dbReference>
<dbReference type="Proteomes" id="UP000198379">
    <property type="component" value="Unassembled WGS sequence"/>
</dbReference>
<feature type="domain" description="VOC" evidence="3">
    <location>
        <begin position="29"/>
        <end position="170"/>
    </location>
</feature>
<keyword evidence="5" id="KW-1185">Reference proteome</keyword>
<dbReference type="InterPro" id="IPR029068">
    <property type="entry name" value="Glyas_Bleomycin-R_OHBP_Dase"/>
</dbReference>
<feature type="chain" id="PRO_5012760143" evidence="2">
    <location>
        <begin position="23"/>
        <end position="171"/>
    </location>
</feature>
<keyword evidence="1" id="KW-0479">Metal-binding</keyword>
<dbReference type="PROSITE" id="PS51819">
    <property type="entry name" value="VOC"/>
    <property type="match status" value="1"/>
</dbReference>
<evidence type="ECO:0000313" key="5">
    <source>
        <dbReference type="Proteomes" id="UP000198379"/>
    </source>
</evidence>
<dbReference type="GO" id="GO:0046491">
    <property type="term" value="P:L-methylmalonyl-CoA metabolic process"/>
    <property type="evidence" value="ECO:0007669"/>
    <property type="project" value="TreeGrafter"/>
</dbReference>
<keyword evidence="4" id="KW-0223">Dioxygenase</keyword>
<dbReference type="InterPro" id="IPR037523">
    <property type="entry name" value="VOC_core"/>
</dbReference>
<dbReference type="PANTHER" id="PTHR43048:SF3">
    <property type="entry name" value="METHYLMALONYL-COA EPIMERASE, MITOCHONDRIAL"/>
    <property type="match status" value="1"/>
</dbReference>
<dbReference type="AlphaFoldDB" id="A0A239AHT7"/>
<name>A0A239AHT7_9FLAO</name>
<keyword evidence="4" id="KW-0560">Oxidoreductase</keyword>
<dbReference type="InterPro" id="IPR004360">
    <property type="entry name" value="Glyas_Fos-R_dOase_dom"/>
</dbReference>
<proteinExistence type="predicted"/>
<evidence type="ECO:0000256" key="1">
    <source>
        <dbReference type="ARBA" id="ARBA00022723"/>
    </source>
</evidence>
<dbReference type="GO" id="GO:0051213">
    <property type="term" value="F:dioxygenase activity"/>
    <property type="evidence" value="ECO:0007669"/>
    <property type="project" value="UniProtKB-KW"/>
</dbReference>
<sequence length="171" mass="18841">MKNSIKIGFLLLIIQIGMVVNAQTAFEQNAISIGVVVSDLEASTTFYKDVVGMLEVPGFNVTSEVAKKTGLTGGLPLQVTVLKLEDSPTATEWKLMSFKKEATHPKQQYIQDDTGMQYITIFPKDMKQAMARIKKYNVPTLGETPTKLPNGKTFILIQDPDGTFIELIGDL</sequence>
<protein>
    <submittedName>
        <fullName evidence="4">Catechol 2,3-dioxygenase</fullName>
    </submittedName>
</protein>
<accession>A0A239AHT7</accession>
<dbReference type="GO" id="GO:0004493">
    <property type="term" value="F:methylmalonyl-CoA epimerase activity"/>
    <property type="evidence" value="ECO:0007669"/>
    <property type="project" value="TreeGrafter"/>
</dbReference>
<dbReference type="Pfam" id="PF00903">
    <property type="entry name" value="Glyoxalase"/>
    <property type="match status" value="1"/>
</dbReference>
<evidence type="ECO:0000259" key="3">
    <source>
        <dbReference type="PROSITE" id="PS51819"/>
    </source>
</evidence>
<dbReference type="SUPFAM" id="SSF54593">
    <property type="entry name" value="Glyoxalase/Bleomycin resistance protein/Dihydroxybiphenyl dioxygenase"/>
    <property type="match status" value="1"/>
</dbReference>
<reference evidence="4 5" key="1">
    <citation type="submission" date="2017-06" db="EMBL/GenBank/DDBJ databases">
        <authorList>
            <person name="Kim H.J."/>
            <person name="Triplett B.A."/>
        </authorList>
    </citation>
    <scope>NUCLEOTIDE SEQUENCE [LARGE SCALE GENOMIC DNA]</scope>
    <source>
        <strain evidence="4 5">DSM 25597</strain>
    </source>
</reference>
<organism evidence="4 5">
    <name type="scientific">Dokdonia pacifica</name>
    <dbReference type="NCBI Taxonomy" id="1627892"/>
    <lineage>
        <taxon>Bacteria</taxon>
        <taxon>Pseudomonadati</taxon>
        <taxon>Bacteroidota</taxon>
        <taxon>Flavobacteriia</taxon>
        <taxon>Flavobacteriales</taxon>
        <taxon>Flavobacteriaceae</taxon>
        <taxon>Dokdonia</taxon>
    </lineage>
</organism>
<evidence type="ECO:0000256" key="2">
    <source>
        <dbReference type="SAM" id="SignalP"/>
    </source>
</evidence>
<dbReference type="GO" id="GO:0046872">
    <property type="term" value="F:metal ion binding"/>
    <property type="evidence" value="ECO:0007669"/>
    <property type="project" value="UniProtKB-KW"/>
</dbReference>
<dbReference type="Gene3D" id="3.10.180.10">
    <property type="entry name" value="2,3-Dihydroxybiphenyl 1,2-Dioxygenase, domain 1"/>
    <property type="match status" value="1"/>
</dbReference>